<comment type="caution">
    <text evidence="3">The sequence shown here is derived from an EMBL/GenBank/DDBJ whole genome shotgun (WGS) entry which is preliminary data.</text>
</comment>
<feature type="chain" id="PRO_5047033801" evidence="1">
    <location>
        <begin position="30"/>
        <end position="131"/>
    </location>
</feature>
<protein>
    <submittedName>
        <fullName evidence="3">DUF4168 domain-containing protein</fullName>
    </submittedName>
</protein>
<feature type="domain" description="DUF4168" evidence="2">
    <location>
        <begin position="46"/>
        <end position="120"/>
    </location>
</feature>
<reference evidence="3" key="1">
    <citation type="submission" date="2017-08" db="EMBL/GenBank/DDBJ databases">
        <title>Microbulbifer marisrubri sp. nov., a halophilic alphaproteobacterium isolated from marine sediment of the Yellow Sea, China.</title>
        <authorList>
            <person name="Zhang G."/>
            <person name="Xiong Q."/>
        </authorList>
    </citation>
    <scope>NUCLEOTIDE SEQUENCE [LARGE SCALE GENOMIC DNA]</scope>
    <source>
        <strain evidence="3">WRN-8</strain>
    </source>
</reference>
<organism evidence="3 4">
    <name type="scientific">Microbulbifer flavimaris</name>
    <dbReference type="NCBI Taxonomy" id="1781068"/>
    <lineage>
        <taxon>Bacteria</taxon>
        <taxon>Pseudomonadati</taxon>
        <taxon>Pseudomonadota</taxon>
        <taxon>Gammaproteobacteria</taxon>
        <taxon>Cellvibrionales</taxon>
        <taxon>Microbulbiferaceae</taxon>
        <taxon>Microbulbifer</taxon>
    </lineage>
</organism>
<evidence type="ECO:0000256" key="1">
    <source>
        <dbReference type="SAM" id="SignalP"/>
    </source>
</evidence>
<evidence type="ECO:0000313" key="3">
    <source>
        <dbReference type="EMBL" id="PCO05845.1"/>
    </source>
</evidence>
<keyword evidence="4" id="KW-1185">Reference proteome</keyword>
<dbReference type="InterPro" id="IPR025433">
    <property type="entry name" value="DUF4168"/>
</dbReference>
<dbReference type="Pfam" id="PF13767">
    <property type="entry name" value="DUF4168"/>
    <property type="match status" value="1"/>
</dbReference>
<keyword evidence="1" id="KW-0732">Signal</keyword>
<gene>
    <name evidence="3" type="ORF">AWR36_007530</name>
</gene>
<accession>A0ABX4I1P7</accession>
<name>A0ABX4I1P7_9GAMM</name>
<sequence length="131" mass="14266">MLRGETPMKTSPILFTFLALLFVIPLAQAQGTAQPAAQAAAKYTQPQLEQFANAYRSIVILSQEYAPKLKAAADIQEAEAINQEAQGKMVSAIQDAGLSKEEYQQIATSLKSDPSLVERVNQILQEKSAQD</sequence>
<dbReference type="EMBL" id="LRFG02000002">
    <property type="protein sequence ID" value="PCO05845.1"/>
    <property type="molecule type" value="Genomic_DNA"/>
</dbReference>
<evidence type="ECO:0000259" key="2">
    <source>
        <dbReference type="Pfam" id="PF13767"/>
    </source>
</evidence>
<evidence type="ECO:0000313" key="4">
    <source>
        <dbReference type="Proteomes" id="UP000218427"/>
    </source>
</evidence>
<feature type="signal peptide" evidence="1">
    <location>
        <begin position="1"/>
        <end position="29"/>
    </location>
</feature>
<dbReference type="Proteomes" id="UP000218427">
    <property type="component" value="Unassembled WGS sequence"/>
</dbReference>
<proteinExistence type="predicted"/>